<dbReference type="AlphaFoldDB" id="A0A382GSH6"/>
<feature type="domain" description="Glycosyl transferase family 1" evidence="1">
    <location>
        <begin position="179"/>
        <end position="296"/>
    </location>
</feature>
<dbReference type="GO" id="GO:0016757">
    <property type="term" value="F:glycosyltransferase activity"/>
    <property type="evidence" value="ECO:0007669"/>
    <property type="project" value="InterPro"/>
</dbReference>
<dbReference type="Pfam" id="PF13439">
    <property type="entry name" value="Glyco_transf_4"/>
    <property type="match status" value="1"/>
</dbReference>
<dbReference type="CDD" id="cd03801">
    <property type="entry name" value="GT4_PimA-like"/>
    <property type="match status" value="1"/>
</dbReference>
<organism evidence="3">
    <name type="scientific">marine metagenome</name>
    <dbReference type="NCBI Taxonomy" id="408172"/>
    <lineage>
        <taxon>unclassified sequences</taxon>
        <taxon>metagenomes</taxon>
        <taxon>ecological metagenomes</taxon>
    </lineage>
</organism>
<dbReference type="SUPFAM" id="SSF53756">
    <property type="entry name" value="UDP-Glycosyltransferase/glycogen phosphorylase"/>
    <property type="match status" value="1"/>
</dbReference>
<accession>A0A382GSH6</accession>
<evidence type="ECO:0000313" key="3">
    <source>
        <dbReference type="EMBL" id="SVB77784.1"/>
    </source>
</evidence>
<evidence type="ECO:0000259" key="1">
    <source>
        <dbReference type="Pfam" id="PF00534"/>
    </source>
</evidence>
<dbReference type="EMBL" id="UINC01057043">
    <property type="protein sequence ID" value="SVB77784.1"/>
    <property type="molecule type" value="Genomic_DNA"/>
</dbReference>
<dbReference type="InterPro" id="IPR001296">
    <property type="entry name" value="Glyco_trans_1"/>
</dbReference>
<feature type="non-terminal residue" evidence="3">
    <location>
        <position position="301"/>
    </location>
</feature>
<dbReference type="PANTHER" id="PTHR12526">
    <property type="entry name" value="GLYCOSYLTRANSFERASE"/>
    <property type="match status" value="1"/>
</dbReference>
<protein>
    <recommendedName>
        <fullName evidence="4">Glycosyl transferase family 1 domain-containing protein</fullName>
    </recommendedName>
</protein>
<dbReference type="Gene3D" id="3.40.50.2000">
    <property type="entry name" value="Glycogen Phosphorylase B"/>
    <property type="match status" value="2"/>
</dbReference>
<feature type="domain" description="Glycosyltransferase subfamily 4-like N-terminal" evidence="2">
    <location>
        <begin position="13"/>
        <end position="167"/>
    </location>
</feature>
<dbReference type="PANTHER" id="PTHR12526:SF618">
    <property type="entry name" value="GLYCOSYLTRANSFERASE, FAMILY 4"/>
    <property type="match status" value="1"/>
</dbReference>
<name>A0A382GSH6_9ZZZZ</name>
<sequence length="301" mass="34120">MLNWRDPQNPLAGGAERVTHAYLQGLVERGHEVTWFANAFDGCNAEESIDGIRVLRAGGKFTSWTKARKWYLEQKPFDLVIDQHHGIPWYAPVWCPDKCVAYIHEVLGPIWDSFYSWPISAIGKWQERLTLRQYCAVQFWTASSYTQDFLKEQGVQSVTQIPYGVDTRSLEVLPEKELDEPLRLITVSRLAPNKQVDHVVVALKILQEEHGLEANLKVVGQGQEGGALRQLVDDLGLKDYVEFLGEISEAEKERELQEAHFLLHTSVREGWGLNVVEANAMGTPAIVYPSPGLMESTLHRE</sequence>
<gene>
    <name evidence="3" type="ORF">METZ01_LOCUS230638</name>
</gene>
<evidence type="ECO:0000259" key="2">
    <source>
        <dbReference type="Pfam" id="PF13439"/>
    </source>
</evidence>
<dbReference type="Pfam" id="PF00534">
    <property type="entry name" value="Glycos_transf_1"/>
    <property type="match status" value="1"/>
</dbReference>
<dbReference type="InterPro" id="IPR028098">
    <property type="entry name" value="Glyco_trans_4-like_N"/>
</dbReference>
<evidence type="ECO:0008006" key="4">
    <source>
        <dbReference type="Google" id="ProtNLM"/>
    </source>
</evidence>
<reference evidence="3" key="1">
    <citation type="submission" date="2018-05" db="EMBL/GenBank/DDBJ databases">
        <authorList>
            <person name="Lanie J.A."/>
            <person name="Ng W.-L."/>
            <person name="Kazmierczak K.M."/>
            <person name="Andrzejewski T.M."/>
            <person name="Davidsen T.M."/>
            <person name="Wayne K.J."/>
            <person name="Tettelin H."/>
            <person name="Glass J.I."/>
            <person name="Rusch D."/>
            <person name="Podicherti R."/>
            <person name="Tsui H.-C.T."/>
            <person name="Winkler M.E."/>
        </authorList>
    </citation>
    <scope>NUCLEOTIDE SEQUENCE</scope>
</reference>
<proteinExistence type="predicted"/>